<proteinExistence type="predicted"/>
<evidence type="ECO:0000313" key="2">
    <source>
        <dbReference type="EMBL" id="AIS32488.1"/>
    </source>
</evidence>
<reference evidence="2 3" key="1">
    <citation type="submission" date="2013-12" db="EMBL/GenBank/DDBJ databases">
        <title>The complete genome sequence of Methanobacterium sp. BRM9.</title>
        <authorList>
            <consortium name="Pastoral Greenhouse Gas Research Consortium"/>
            <person name="Kelly W.J."/>
            <person name="Leahy S.C."/>
            <person name="Perry R."/>
            <person name="Li D."/>
            <person name="Altermann E."/>
            <person name="Lambie S.C."/>
            <person name="Attwood G.T."/>
        </authorList>
    </citation>
    <scope>NUCLEOTIDE SEQUENCE [LARGE SCALE GENOMIC DNA]</scope>
    <source>
        <strain evidence="2 3">BRM9</strain>
    </source>
</reference>
<dbReference type="KEGG" id="mfc:BRM9_1677"/>
<gene>
    <name evidence="2" type="ORF">BRM9_1677</name>
</gene>
<feature type="region of interest" description="Disordered" evidence="1">
    <location>
        <begin position="129"/>
        <end position="153"/>
    </location>
</feature>
<dbReference type="Proteomes" id="UP000029661">
    <property type="component" value="Chromosome"/>
</dbReference>
<name>A0A089ZII2_METFO</name>
<dbReference type="AlphaFoldDB" id="A0A089ZII2"/>
<dbReference type="STRING" id="2162.BRM9_1677"/>
<dbReference type="EMBL" id="CP006933">
    <property type="protein sequence ID" value="AIS32488.1"/>
    <property type="molecule type" value="Genomic_DNA"/>
</dbReference>
<sequence>MVLRKEDILKGIEDPELVKIKSLGGELPLRPLSKAEWNKIEQIEAKAYGTFEANETAKRGKRKLKNGMMETKGKIDLEKQNKAEFKGKTQALYLSMNNSHVECDKWTELDIQKLPVAAFDEIFEKVKELSGIPTDEDEGEDEKKELDNFPEQS</sequence>
<accession>A0A089ZII2</accession>
<protein>
    <submittedName>
        <fullName evidence="2">Phage-related protein</fullName>
    </submittedName>
</protein>
<dbReference type="GeneID" id="24792841"/>
<dbReference type="OrthoDB" id="384313at2157"/>
<organism evidence="2 3">
    <name type="scientific">Methanobacterium formicicum</name>
    <dbReference type="NCBI Taxonomy" id="2162"/>
    <lineage>
        <taxon>Archaea</taxon>
        <taxon>Methanobacteriati</taxon>
        <taxon>Methanobacteriota</taxon>
        <taxon>Methanomada group</taxon>
        <taxon>Methanobacteria</taxon>
        <taxon>Methanobacteriales</taxon>
        <taxon>Methanobacteriaceae</taxon>
        <taxon>Methanobacterium</taxon>
    </lineage>
</organism>
<dbReference type="RefSeq" id="WP_052400016.1">
    <property type="nucleotide sequence ID" value="NZ_CP006933.1"/>
</dbReference>
<evidence type="ECO:0000256" key="1">
    <source>
        <dbReference type="SAM" id="MobiDB-lite"/>
    </source>
</evidence>
<evidence type="ECO:0000313" key="3">
    <source>
        <dbReference type="Proteomes" id="UP000029661"/>
    </source>
</evidence>